<name>A0A812MPD5_9DINO</name>
<dbReference type="Proteomes" id="UP000604046">
    <property type="component" value="Unassembled WGS sequence"/>
</dbReference>
<comment type="caution">
    <text evidence="2">The sequence shown here is derived from an EMBL/GenBank/DDBJ whole genome shotgun (WGS) entry which is preliminary data.</text>
</comment>
<feature type="signal peptide" evidence="1">
    <location>
        <begin position="1"/>
        <end position="19"/>
    </location>
</feature>
<proteinExistence type="predicted"/>
<keyword evidence="3" id="KW-1185">Reference proteome</keyword>
<feature type="chain" id="PRO_5032694608" evidence="1">
    <location>
        <begin position="20"/>
        <end position="326"/>
    </location>
</feature>
<evidence type="ECO:0000313" key="2">
    <source>
        <dbReference type="EMBL" id="CAE7273275.1"/>
    </source>
</evidence>
<dbReference type="OrthoDB" id="426464at2759"/>
<dbReference type="AlphaFoldDB" id="A0A812MPD5"/>
<gene>
    <name evidence="2" type="primary">olpB</name>
    <name evidence="2" type="ORF">SNAT2548_LOCUS14497</name>
</gene>
<accession>A0A812MPD5</accession>
<reference evidence="2" key="1">
    <citation type="submission" date="2021-02" db="EMBL/GenBank/DDBJ databases">
        <authorList>
            <person name="Dougan E. K."/>
            <person name="Rhodes N."/>
            <person name="Thang M."/>
            <person name="Chan C."/>
        </authorList>
    </citation>
    <scope>NUCLEOTIDE SEQUENCE</scope>
</reference>
<organism evidence="2 3">
    <name type="scientific">Symbiodinium natans</name>
    <dbReference type="NCBI Taxonomy" id="878477"/>
    <lineage>
        <taxon>Eukaryota</taxon>
        <taxon>Sar</taxon>
        <taxon>Alveolata</taxon>
        <taxon>Dinophyceae</taxon>
        <taxon>Suessiales</taxon>
        <taxon>Symbiodiniaceae</taxon>
        <taxon>Symbiodinium</taxon>
    </lineage>
</organism>
<evidence type="ECO:0000256" key="1">
    <source>
        <dbReference type="SAM" id="SignalP"/>
    </source>
</evidence>
<protein>
    <submittedName>
        <fullName evidence="2">OlpB protein</fullName>
    </submittedName>
</protein>
<evidence type="ECO:0000313" key="3">
    <source>
        <dbReference type="Proteomes" id="UP000604046"/>
    </source>
</evidence>
<keyword evidence="1" id="KW-0732">Signal</keyword>
<sequence length="326" mass="35798">MSIWSFLLLCAAAIGTSRACSCDPDFIPAQEDFSSPAAKFFRQPFVFTGKVLSIQPADGMPGEQSAYCAAPPVAHDERWGSPCAGDYEGHFSRWNRCRRKHIAEVQVTNGLQGISKGETFRYNCTLASCGDCSPPCPEVGAEVLDGTRAGGATSFCGSRRCQLTGWDAEHCQQLLKELQRKRPAESRKLQVALPLAFSTLTANSYFRGLLLRSLVQDVLADLGPEVSKFDIKSANLVEDPHRSVLVTPSALVPSTLFEIVFYMADQKDVDDVESVLRGLFSVPFTWKKGWDIVKQFCLHRPCPQCETTCVESSQTSLVSLPTPIFA</sequence>
<dbReference type="EMBL" id="CAJNDS010001702">
    <property type="protein sequence ID" value="CAE7273275.1"/>
    <property type="molecule type" value="Genomic_DNA"/>
</dbReference>